<keyword evidence="2" id="KW-0812">Transmembrane</keyword>
<feature type="region of interest" description="Disordered" evidence="1">
    <location>
        <begin position="182"/>
        <end position="203"/>
    </location>
</feature>
<dbReference type="AlphaFoldDB" id="A0A165C470"/>
<feature type="transmembrane region" description="Helical" evidence="2">
    <location>
        <begin position="46"/>
        <end position="65"/>
    </location>
</feature>
<accession>A0A165C470</accession>
<feature type="compositionally biased region" description="Basic residues" evidence="1">
    <location>
        <begin position="185"/>
        <end position="196"/>
    </location>
</feature>
<keyword evidence="2" id="KW-1133">Transmembrane helix</keyword>
<dbReference type="InParanoid" id="A0A165C470"/>
<feature type="transmembrane region" description="Helical" evidence="2">
    <location>
        <begin position="12"/>
        <end position="34"/>
    </location>
</feature>
<protein>
    <submittedName>
        <fullName evidence="3">Uncharacterized protein</fullName>
    </submittedName>
</protein>
<organism evidence="3 4">
    <name type="scientific">Exidia glandulosa HHB12029</name>
    <dbReference type="NCBI Taxonomy" id="1314781"/>
    <lineage>
        <taxon>Eukaryota</taxon>
        <taxon>Fungi</taxon>
        <taxon>Dikarya</taxon>
        <taxon>Basidiomycota</taxon>
        <taxon>Agaricomycotina</taxon>
        <taxon>Agaricomycetes</taxon>
        <taxon>Auriculariales</taxon>
        <taxon>Exidiaceae</taxon>
        <taxon>Exidia</taxon>
    </lineage>
</organism>
<sequence>MPSFKDLPLDVLCLSLFFVADFETMLAAILTFKAWALAYHVNNKTIIRAVLINIMTPDVAAAALFHIRIGAQMCRDPRPSQAAFIQFVRFGIDETNMLDQYITGAEFWELLDCARISDKLEEIWTRRCVCRFLLPFSPTSDSFFASQDVQEQHSASYRCLVSFAAQRLQACRAADVVAESVRAPRQPRSRHLRGPRSARQPVL</sequence>
<proteinExistence type="predicted"/>
<evidence type="ECO:0000256" key="1">
    <source>
        <dbReference type="SAM" id="MobiDB-lite"/>
    </source>
</evidence>
<name>A0A165C470_EXIGL</name>
<keyword evidence="2" id="KW-0472">Membrane</keyword>
<dbReference type="Proteomes" id="UP000077266">
    <property type="component" value="Unassembled WGS sequence"/>
</dbReference>
<evidence type="ECO:0000313" key="4">
    <source>
        <dbReference type="Proteomes" id="UP000077266"/>
    </source>
</evidence>
<dbReference type="EMBL" id="KV426368">
    <property type="protein sequence ID" value="KZV81784.1"/>
    <property type="molecule type" value="Genomic_DNA"/>
</dbReference>
<gene>
    <name evidence="3" type="ORF">EXIGLDRAFT_364526</name>
</gene>
<evidence type="ECO:0000313" key="3">
    <source>
        <dbReference type="EMBL" id="KZV81784.1"/>
    </source>
</evidence>
<reference evidence="3 4" key="1">
    <citation type="journal article" date="2016" name="Mol. Biol. Evol.">
        <title>Comparative Genomics of Early-Diverging Mushroom-Forming Fungi Provides Insights into the Origins of Lignocellulose Decay Capabilities.</title>
        <authorList>
            <person name="Nagy L.G."/>
            <person name="Riley R."/>
            <person name="Tritt A."/>
            <person name="Adam C."/>
            <person name="Daum C."/>
            <person name="Floudas D."/>
            <person name="Sun H."/>
            <person name="Yadav J.S."/>
            <person name="Pangilinan J."/>
            <person name="Larsson K.H."/>
            <person name="Matsuura K."/>
            <person name="Barry K."/>
            <person name="Labutti K."/>
            <person name="Kuo R."/>
            <person name="Ohm R.A."/>
            <person name="Bhattacharya S.S."/>
            <person name="Shirouzu T."/>
            <person name="Yoshinaga Y."/>
            <person name="Martin F.M."/>
            <person name="Grigoriev I.V."/>
            <person name="Hibbett D.S."/>
        </authorList>
    </citation>
    <scope>NUCLEOTIDE SEQUENCE [LARGE SCALE GENOMIC DNA]</scope>
    <source>
        <strain evidence="3 4">HHB12029</strain>
    </source>
</reference>
<keyword evidence="4" id="KW-1185">Reference proteome</keyword>
<evidence type="ECO:0000256" key="2">
    <source>
        <dbReference type="SAM" id="Phobius"/>
    </source>
</evidence>